<dbReference type="AlphaFoldDB" id="A0A6G7YQC0"/>
<dbReference type="Proteomes" id="UP000503222">
    <property type="component" value="Chromosome"/>
</dbReference>
<keyword evidence="2" id="KW-1185">Reference proteome</keyword>
<evidence type="ECO:0000313" key="2">
    <source>
        <dbReference type="Proteomes" id="UP000503222"/>
    </source>
</evidence>
<protein>
    <submittedName>
        <fullName evidence="1">Aldose 1-epimerase</fullName>
    </submittedName>
</protein>
<dbReference type="CDD" id="cd09021">
    <property type="entry name" value="Aldose_epim_Ec_YphB"/>
    <property type="match status" value="1"/>
</dbReference>
<dbReference type="SUPFAM" id="SSF74650">
    <property type="entry name" value="Galactose mutarotase-like"/>
    <property type="match status" value="1"/>
</dbReference>
<reference evidence="1 2" key="1">
    <citation type="submission" date="2020-03" db="EMBL/GenBank/DDBJ databases">
        <title>Sphingomonas sp. nov., isolated from fish.</title>
        <authorList>
            <person name="Hyun D.-W."/>
            <person name="Bae J.-W."/>
        </authorList>
    </citation>
    <scope>NUCLEOTIDE SEQUENCE [LARGE SCALE GENOMIC DNA]</scope>
    <source>
        <strain evidence="1 2">HDW15B</strain>
    </source>
</reference>
<dbReference type="RefSeq" id="WP_166411320.1">
    <property type="nucleotide sequence ID" value="NZ_CP049869.1"/>
</dbReference>
<accession>A0A6G7YQC0</accession>
<dbReference type="InterPro" id="IPR008183">
    <property type="entry name" value="Aldose_1/G6P_1-epimerase"/>
</dbReference>
<gene>
    <name evidence="1" type="ORF">G7077_08490</name>
</gene>
<proteinExistence type="predicted"/>
<evidence type="ECO:0000313" key="1">
    <source>
        <dbReference type="EMBL" id="QIK78929.1"/>
    </source>
</evidence>
<dbReference type="GO" id="GO:0030246">
    <property type="term" value="F:carbohydrate binding"/>
    <property type="evidence" value="ECO:0007669"/>
    <property type="project" value="InterPro"/>
</dbReference>
<dbReference type="InterPro" id="IPR014718">
    <property type="entry name" value="GH-type_carb-bd"/>
</dbReference>
<dbReference type="GO" id="GO:0005975">
    <property type="term" value="P:carbohydrate metabolic process"/>
    <property type="evidence" value="ECO:0007669"/>
    <property type="project" value="InterPro"/>
</dbReference>
<dbReference type="InterPro" id="IPR011013">
    <property type="entry name" value="Gal_mutarotase_sf_dom"/>
</dbReference>
<dbReference type="Pfam" id="PF01263">
    <property type="entry name" value="Aldose_epim"/>
    <property type="match status" value="1"/>
</dbReference>
<dbReference type="KEGG" id="spii:G7077_08490"/>
<organism evidence="1 2">
    <name type="scientific">Sphingomonas piscis</name>
    <dbReference type="NCBI Taxonomy" id="2714943"/>
    <lineage>
        <taxon>Bacteria</taxon>
        <taxon>Pseudomonadati</taxon>
        <taxon>Pseudomonadota</taxon>
        <taxon>Alphaproteobacteria</taxon>
        <taxon>Sphingomonadales</taxon>
        <taxon>Sphingomonadaceae</taxon>
        <taxon>Sphingomonas</taxon>
    </lineage>
</organism>
<dbReference type="Gene3D" id="2.70.98.10">
    <property type="match status" value="1"/>
</dbReference>
<sequence length="294" mass="32649">MSQSLPTISKGPLTLTLNPAIGGSIADFTCSVDGRDWPVFRGAEPGRTEVTDMGSFPLLPWVNRIKNHGFDFRGRHIALTSDPAVDPSPLHGHGWKSPWSIEQVEESRCELGFRYQPGEWPWAYSARQLFELDGQGLTIWLSCTNEADTPMPCGLGHHPYFHCGAETRLDTKVDVVWTIDELVLPVEKVPAEGRFSMVDRKVCAQDLDHGFGGWGQRTVISDPEWPFDIAFSSPTARFFQLYSPPQGGFFVAEPVTHANAALNAPEADWPKLGIQVLEPGETMTLESRFEVIAR</sequence>
<dbReference type="EMBL" id="CP049869">
    <property type="protein sequence ID" value="QIK78929.1"/>
    <property type="molecule type" value="Genomic_DNA"/>
</dbReference>
<name>A0A6G7YQC0_9SPHN</name>
<dbReference type="GO" id="GO:0016853">
    <property type="term" value="F:isomerase activity"/>
    <property type="evidence" value="ECO:0007669"/>
    <property type="project" value="InterPro"/>
</dbReference>